<evidence type="ECO:0000313" key="2">
    <source>
        <dbReference type="EMBL" id="MBP2383477.1"/>
    </source>
</evidence>
<dbReference type="EMBL" id="JAGIOD010000002">
    <property type="protein sequence ID" value="MBP2383477.1"/>
    <property type="molecule type" value="Genomic_DNA"/>
</dbReference>
<accession>A0ABS4X4U3</accession>
<gene>
    <name evidence="1" type="ORF">JOF43_003464</name>
    <name evidence="2" type="ORF">JOF43_003466</name>
</gene>
<reference evidence="1 3" key="1">
    <citation type="submission" date="2021-03" db="EMBL/GenBank/DDBJ databases">
        <title>Sequencing the genomes of 1000 actinobacteria strains.</title>
        <authorList>
            <person name="Klenk H.-P."/>
        </authorList>
    </citation>
    <scope>NUCLEOTIDE SEQUENCE [LARGE SCALE GENOMIC DNA]</scope>
    <source>
        <strain evidence="1 3">DSM 14566</strain>
    </source>
</reference>
<organism evidence="1 3">
    <name type="scientific">Brachybacterium sacelli</name>
    <dbReference type="NCBI Taxonomy" id="173364"/>
    <lineage>
        <taxon>Bacteria</taxon>
        <taxon>Bacillati</taxon>
        <taxon>Actinomycetota</taxon>
        <taxon>Actinomycetes</taxon>
        <taxon>Micrococcales</taxon>
        <taxon>Dermabacteraceae</taxon>
        <taxon>Brachybacterium</taxon>
    </lineage>
</organism>
<dbReference type="Proteomes" id="UP001519290">
    <property type="component" value="Unassembled WGS sequence"/>
</dbReference>
<dbReference type="RefSeq" id="WP_245354594.1">
    <property type="nucleotide sequence ID" value="NZ_JAGIOD010000002.1"/>
</dbReference>
<dbReference type="Gene3D" id="1.10.287.1060">
    <property type="entry name" value="ESAT-6-like"/>
    <property type="match status" value="1"/>
</dbReference>
<comment type="caution">
    <text evidence="1">The sequence shown here is derived from an EMBL/GenBank/DDBJ whole genome shotgun (WGS) entry which is preliminary data.</text>
</comment>
<protein>
    <submittedName>
        <fullName evidence="1">Uncharacterized protein (DUF2461 family)</fullName>
    </submittedName>
</protein>
<sequence length="86" mass="9759">MKKGMTPEAVEQMGTQITEAGEQARQIYTQVQSRVSELDWTGEDRDQYVNEFESELGQLVDQLVQRTTEFSDRASQNANAQREASS</sequence>
<evidence type="ECO:0000313" key="1">
    <source>
        <dbReference type="EMBL" id="MBP2383475.1"/>
    </source>
</evidence>
<proteinExistence type="predicted"/>
<dbReference type="EMBL" id="JAGIOD010000002">
    <property type="protein sequence ID" value="MBP2383475.1"/>
    <property type="molecule type" value="Genomic_DNA"/>
</dbReference>
<evidence type="ECO:0000313" key="3">
    <source>
        <dbReference type="Proteomes" id="UP001519290"/>
    </source>
</evidence>
<keyword evidence="3" id="KW-1185">Reference proteome</keyword>
<name>A0ABS4X4U3_9MICO</name>